<organism evidence="2 3">
    <name type="scientific">Fibrisoma limi BUZ 3</name>
    <dbReference type="NCBI Taxonomy" id="1185876"/>
    <lineage>
        <taxon>Bacteria</taxon>
        <taxon>Pseudomonadati</taxon>
        <taxon>Bacteroidota</taxon>
        <taxon>Cytophagia</taxon>
        <taxon>Cytophagales</taxon>
        <taxon>Spirosomataceae</taxon>
        <taxon>Fibrisoma</taxon>
    </lineage>
</organism>
<keyword evidence="3" id="KW-1185">Reference proteome</keyword>
<dbReference type="EMBL" id="CAIT01000003">
    <property type="protein sequence ID" value="CCH51157.1"/>
    <property type="molecule type" value="Genomic_DNA"/>
</dbReference>
<reference evidence="2 3" key="1">
    <citation type="journal article" date="2012" name="J. Bacteriol.">
        <title>Genome Sequence of the Filamentous Bacterium Fibrisoma limi BUZ 3T.</title>
        <authorList>
            <person name="Filippini M."/>
            <person name="Qi W."/>
            <person name="Jaenicke S."/>
            <person name="Goesmann A."/>
            <person name="Smits T.H."/>
            <person name="Bagheri H.C."/>
        </authorList>
    </citation>
    <scope>NUCLEOTIDE SEQUENCE [LARGE SCALE GENOMIC DNA]</scope>
    <source>
        <strain evidence="3">BUZ 3T</strain>
    </source>
</reference>
<name>I2GB83_9BACT</name>
<dbReference type="STRING" id="1185876.BN8_00070"/>
<dbReference type="NCBIfam" id="NF038158">
    <property type="entry name" value="lant_leader_L1b"/>
    <property type="match status" value="1"/>
</dbReference>
<gene>
    <name evidence="2" type="ORF">BN8_00070</name>
</gene>
<feature type="region of interest" description="Disordered" evidence="1">
    <location>
        <begin position="1"/>
        <end position="27"/>
    </location>
</feature>
<evidence type="ECO:0000256" key="1">
    <source>
        <dbReference type="SAM" id="MobiDB-lite"/>
    </source>
</evidence>
<evidence type="ECO:0000313" key="2">
    <source>
        <dbReference type="EMBL" id="CCH51157.1"/>
    </source>
</evidence>
<protein>
    <submittedName>
        <fullName evidence="2">Uncharacterized protein</fullName>
    </submittedName>
</protein>
<comment type="caution">
    <text evidence="2">The sequence shown here is derived from an EMBL/GenBank/DDBJ whole genome shotgun (WGS) entry which is preliminary data.</text>
</comment>
<accession>I2GB83</accession>
<dbReference type="AlphaFoldDB" id="I2GB83"/>
<dbReference type="Proteomes" id="UP000009309">
    <property type="component" value="Unassembled WGS sequence"/>
</dbReference>
<proteinExistence type="predicted"/>
<evidence type="ECO:0000313" key="3">
    <source>
        <dbReference type="Proteomes" id="UP000009309"/>
    </source>
</evidence>
<sequence>MGCQSTPGPPKTDQSRQPKITKQTTTTMKKQIAKLSVKTDKIVSLSKQDAQQVIGALAPPATLFCPYIKTKIFC</sequence>